<dbReference type="AlphaFoldDB" id="A0A4P6V1A6"/>
<dbReference type="GeneID" id="90767014"/>
<dbReference type="Proteomes" id="UP000293719">
    <property type="component" value="Chromosome"/>
</dbReference>
<dbReference type="PANTHER" id="PTHR42695:SF5">
    <property type="entry name" value="GLUTAMINE AMIDOTRANSFERASE YLR126C-RELATED"/>
    <property type="match status" value="1"/>
</dbReference>
<dbReference type="InterPro" id="IPR017926">
    <property type="entry name" value="GATASE"/>
</dbReference>
<name>A0A4P6V1A6_9HYPH</name>
<protein>
    <submittedName>
        <fullName evidence="2">Glutamine amidotransferase</fullName>
    </submittedName>
</protein>
<dbReference type="PROSITE" id="PS51273">
    <property type="entry name" value="GATASE_TYPE_1"/>
    <property type="match status" value="1"/>
</dbReference>
<evidence type="ECO:0000313" key="2">
    <source>
        <dbReference type="EMBL" id="QBK30346.1"/>
    </source>
</evidence>
<dbReference type="Gene3D" id="3.40.50.880">
    <property type="match status" value="1"/>
</dbReference>
<dbReference type="GO" id="GO:0016740">
    <property type="term" value="F:transferase activity"/>
    <property type="evidence" value="ECO:0007669"/>
    <property type="project" value="UniProtKB-KW"/>
</dbReference>
<sequence length="235" mass="25702">MSRPLYVIEHWALAEPDAGRRHLIARGHDVRVIEPWRGEVLPDLTGEEAGVMVMGGPQMVTDLADHPYLSDECRLIEQAMEKSVPLVGVCLGSQLVAHVLGAAVGPLTDGSQCFGYYPTRSTGDGSGLLPERLVTLNGNAEHWSLPEGARLLAMGESEAAPRQAFSYGETTIGLQFHPEVTRPILDQWQRDYGHVIGLPGTQPRAEQDEGFGRHDPALKAWYGRFLDTWFGPPAA</sequence>
<keyword evidence="2" id="KW-0808">Transferase</keyword>
<evidence type="ECO:0000259" key="1">
    <source>
        <dbReference type="Pfam" id="PF00117"/>
    </source>
</evidence>
<reference evidence="2 3" key="1">
    <citation type="journal article" date="2017" name="Int. J. Syst. Evol. Microbiol.">
        <title>Roseitalea porphyridii gen. nov., sp. nov., isolated from a red alga, and reclassification of Hoeflea suaedae Chung et al. 2013 as Pseudohoeflea suaedae gen. nov., comb. nov.</title>
        <authorList>
            <person name="Hyeon J.W."/>
            <person name="Jeong S.E."/>
            <person name="Baek K."/>
            <person name="Jeon C.O."/>
        </authorList>
    </citation>
    <scope>NUCLEOTIDE SEQUENCE [LARGE SCALE GENOMIC DNA]</scope>
    <source>
        <strain evidence="2 3">MA7-20</strain>
    </source>
</reference>
<dbReference type="SUPFAM" id="SSF52317">
    <property type="entry name" value="Class I glutamine amidotransferase-like"/>
    <property type="match status" value="1"/>
</dbReference>
<organism evidence="2 3">
    <name type="scientific">Roseitalea porphyridii</name>
    <dbReference type="NCBI Taxonomy" id="1852022"/>
    <lineage>
        <taxon>Bacteria</taxon>
        <taxon>Pseudomonadati</taxon>
        <taxon>Pseudomonadota</taxon>
        <taxon>Alphaproteobacteria</taxon>
        <taxon>Hyphomicrobiales</taxon>
        <taxon>Ahrensiaceae</taxon>
        <taxon>Roseitalea</taxon>
    </lineage>
</organism>
<evidence type="ECO:0000313" key="3">
    <source>
        <dbReference type="Proteomes" id="UP000293719"/>
    </source>
</evidence>
<accession>A0A4P6V1A6</accession>
<dbReference type="CDD" id="cd01741">
    <property type="entry name" value="GATase1_1"/>
    <property type="match status" value="1"/>
</dbReference>
<keyword evidence="3" id="KW-1185">Reference proteome</keyword>
<dbReference type="PANTHER" id="PTHR42695">
    <property type="entry name" value="GLUTAMINE AMIDOTRANSFERASE YLR126C-RELATED"/>
    <property type="match status" value="1"/>
</dbReference>
<dbReference type="InterPro" id="IPR029062">
    <property type="entry name" value="Class_I_gatase-like"/>
</dbReference>
<dbReference type="RefSeq" id="WP_131616046.1">
    <property type="nucleotide sequence ID" value="NZ_CP036532.1"/>
</dbReference>
<proteinExistence type="predicted"/>
<keyword evidence="2" id="KW-0315">Glutamine amidotransferase</keyword>
<dbReference type="Pfam" id="PF00117">
    <property type="entry name" value="GATase"/>
    <property type="match status" value="1"/>
</dbReference>
<dbReference type="GO" id="GO:0005829">
    <property type="term" value="C:cytosol"/>
    <property type="evidence" value="ECO:0007669"/>
    <property type="project" value="TreeGrafter"/>
</dbReference>
<dbReference type="KEGG" id="rpod:E0E05_06875"/>
<feature type="domain" description="Glutamine amidotransferase" evidence="1">
    <location>
        <begin position="22"/>
        <end position="181"/>
    </location>
</feature>
<dbReference type="EMBL" id="CP036532">
    <property type="protein sequence ID" value="QBK30346.1"/>
    <property type="molecule type" value="Genomic_DNA"/>
</dbReference>
<dbReference type="InterPro" id="IPR044992">
    <property type="entry name" value="ChyE-like"/>
</dbReference>
<gene>
    <name evidence="2" type="ORF">E0E05_06875</name>
</gene>
<dbReference type="OrthoDB" id="9813383at2"/>